<evidence type="ECO:0000256" key="1">
    <source>
        <dbReference type="ARBA" id="ARBA00004651"/>
    </source>
</evidence>
<dbReference type="InterPro" id="IPR001851">
    <property type="entry name" value="ABC_transp_permease"/>
</dbReference>
<feature type="transmembrane region" description="Helical" evidence="9">
    <location>
        <begin position="67"/>
        <end position="86"/>
    </location>
</feature>
<gene>
    <name evidence="10" type="ORF">PAMC26510_36145</name>
</gene>
<dbReference type="CDD" id="cd06582">
    <property type="entry name" value="TM_PBP1_LivH_like"/>
    <property type="match status" value="1"/>
</dbReference>
<feature type="transmembrane region" description="Helical" evidence="9">
    <location>
        <begin position="98"/>
        <end position="119"/>
    </location>
</feature>
<keyword evidence="5" id="KW-0029">Amino-acid transport</keyword>
<feature type="transmembrane region" description="Helical" evidence="9">
    <location>
        <begin position="139"/>
        <end position="158"/>
    </location>
</feature>
<comment type="similarity">
    <text evidence="8">Belongs to the binding-protein-dependent transport system permease family. LivHM subfamily.</text>
</comment>
<evidence type="ECO:0000256" key="4">
    <source>
        <dbReference type="ARBA" id="ARBA00022692"/>
    </source>
</evidence>
<evidence type="ECO:0000256" key="7">
    <source>
        <dbReference type="ARBA" id="ARBA00023136"/>
    </source>
</evidence>
<evidence type="ECO:0000256" key="3">
    <source>
        <dbReference type="ARBA" id="ARBA00022475"/>
    </source>
</evidence>
<evidence type="ECO:0000256" key="5">
    <source>
        <dbReference type="ARBA" id="ARBA00022970"/>
    </source>
</evidence>
<dbReference type="Pfam" id="PF02653">
    <property type="entry name" value="BPD_transp_2"/>
    <property type="match status" value="1"/>
</dbReference>
<dbReference type="GO" id="GO:0022857">
    <property type="term" value="F:transmembrane transporter activity"/>
    <property type="evidence" value="ECO:0007669"/>
    <property type="project" value="InterPro"/>
</dbReference>
<dbReference type="GO" id="GO:0005886">
    <property type="term" value="C:plasma membrane"/>
    <property type="evidence" value="ECO:0007669"/>
    <property type="project" value="UniProtKB-SubCell"/>
</dbReference>
<evidence type="ECO:0000256" key="8">
    <source>
        <dbReference type="ARBA" id="ARBA00037998"/>
    </source>
</evidence>
<feature type="transmembrane region" description="Helical" evidence="9">
    <location>
        <begin position="18"/>
        <end position="38"/>
    </location>
</feature>
<dbReference type="PANTHER" id="PTHR11795">
    <property type="entry name" value="BRANCHED-CHAIN AMINO ACID TRANSPORT SYSTEM PERMEASE PROTEIN LIVH"/>
    <property type="match status" value="1"/>
</dbReference>
<comment type="caution">
    <text evidence="10">The sequence shown here is derived from an EMBL/GenBank/DDBJ whole genome shotgun (WGS) entry which is preliminary data.</text>
</comment>
<keyword evidence="3" id="KW-1003">Cell membrane</keyword>
<evidence type="ECO:0000256" key="6">
    <source>
        <dbReference type="ARBA" id="ARBA00022989"/>
    </source>
</evidence>
<dbReference type="GO" id="GO:0006865">
    <property type="term" value="P:amino acid transport"/>
    <property type="evidence" value="ECO:0007669"/>
    <property type="project" value="UniProtKB-KW"/>
</dbReference>
<organism evidence="10 11">
    <name type="scientific">Caballeronia sordidicola</name>
    <name type="common">Burkholderia sordidicola</name>
    <dbReference type="NCBI Taxonomy" id="196367"/>
    <lineage>
        <taxon>Bacteria</taxon>
        <taxon>Pseudomonadati</taxon>
        <taxon>Pseudomonadota</taxon>
        <taxon>Betaproteobacteria</taxon>
        <taxon>Burkholderiales</taxon>
        <taxon>Burkholderiaceae</taxon>
        <taxon>Caballeronia</taxon>
    </lineage>
</organism>
<evidence type="ECO:0000256" key="2">
    <source>
        <dbReference type="ARBA" id="ARBA00022448"/>
    </source>
</evidence>
<dbReference type="RefSeq" id="WP_086383900.1">
    <property type="nucleotide sequence ID" value="NZ_NBTY01000204.1"/>
</dbReference>
<keyword evidence="7 9" id="KW-0472">Membrane</keyword>
<feature type="transmembrane region" description="Helical" evidence="9">
    <location>
        <begin position="260"/>
        <end position="277"/>
    </location>
</feature>
<dbReference type="InterPro" id="IPR052157">
    <property type="entry name" value="BCAA_transport_permease"/>
</dbReference>
<keyword evidence="4 9" id="KW-0812">Transmembrane</keyword>
<evidence type="ECO:0000313" key="10">
    <source>
        <dbReference type="EMBL" id="OTP66166.1"/>
    </source>
</evidence>
<feature type="transmembrane region" description="Helical" evidence="9">
    <location>
        <begin position="187"/>
        <end position="208"/>
    </location>
</feature>
<evidence type="ECO:0000313" key="11">
    <source>
        <dbReference type="Proteomes" id="UP000194546"/>
    </source>
</evidence>
<comment type="subcellular location">
    <subcellularLocation>
        <location evidence="1">Cell membrane</location>
        <topology evidence="1">Multi-pass membrane protein</topology>
    </subcellularLocation>
</comment>
<evidence type="ECO:0000256" key="9">
    <source>
        <dbReference type="SAM" id="Phobius"/>
    </source>
</evidence>
<dbReference type="AlphaFoldDB" id="A0A242M4P4"/>
<protein>
    <submittedName>
        <fullName evidence="10">Urea ABC transporter, permease protein UrtB</fullName>
    </submittedName>
</protein>
<dbReference type="EMBL" id="NBTY01000204">
    <property type="protein sequence ID" value="OTP66166.1"/>
    <property type="molecule type" value="Genomic_DNA"/>
</dbReference>
<accession>A0A242M4P4</accession>
<keyword evidence="6 9" id="KW-1133">Transmembrane helix</keyword>
<dbReference type="Proteomes" id="UP000194546">
    <property type="component" value="Unassembled WGS sequence"/>
</dbReference>
<reference evidence="10 11" key="1">
    <citation type="submission" date="2017-03" db="EMBL/GenBank/DDBJ databases">
        <title>Genome analysis of strain PAMC 26510.</title>
        <authorList>
            <person name="Oh H.-M."/>
            <person name="Yang J.-A."/>
        </authorList>
    </citation>
    <scope>NUCLEOTIDE SEQUENCE [LARGE SCALE GENOMIC DNA]</scope>
    <source>
        <strain evidence="10 11">PAMC 26510</strain>
    </source>
</reference>
<dbReference type="PANTHER" id="PTHR11795:SF447">
    <property type="entry name" value="ABC TRANSPORTER PERMEASE PROTEIN"/>
    <property type="match status" value="1"/>
</dbReference>
<proteinExistence type="inferred from homology"/>
<sequence length="289" mass="30292">MTALSATYSVIYQFGDNFAYLVLAALGLAVIFGMMGIINLAHGEFIMCGAYVTIICAKRGVPLPLAMLSGALAAAIAGVAIERLVIRHLYNRLYDSVVATWAISLIVQQTMLLVAGPSMEGISTPFGSFALGEYSFSTYRAVLPVIALIILGLLYLLFFKSNYGVCARATIQNANMAQSLGLRTDRLYTLTFALGAGLAGLTGALYAPTMTAVPTMGTNFIVQAFVSVVVGGANVIAGTTPAAAALAVIQTALTASYGQLFGQIGLLLTVIVVIRLMPQGLGNLFSRAR</sequence>
<feature type="transmembrane region" description="Helical" evidence="9">
    <location>
        <begin position="220"/>
        <end position="248"/>
    </location>
</feature>
<keyword evidence="2" id="KW-0813">Transport</keyword>
<name>A0A242M4P4_CABSO</name>